<protein>
    <submittedName>
        <fullName evidence="5">Putative HTH-type transcriptional regulator YegW</fullName>
    </submittedName>
</protein>
<evidence type="ECO:0000313" key="5">
    <source>
        <dbReference type="EMBL" id="SMA50904.1"/>
    </source>
</evidence>
<dbReference type="CDD" id="cd07377">
    <property type="entry name" value="WHTH_GntR"/>
    <property type="match status" value="1"/>
</dbReference>
<keyword evidence="6" id="KW-1185">Reference proteome</keyword>
<keyword evidence="3" id="KW-0804">Transcription</keyword>
<organism evidence="5 6">
    <name type="scientific">Parendozoicomonas haliclonae</name>
    <dbReference type="NCBI Taxonomy" id="1960125"/>
    <lineage>
        <taxon>Bacteria</taxon>
        <taxon>Pseudomonadati</taxon>
        <taxon>Pseudomonadota</taxon>
        <taxon>Gammaproteobacteria</taxon>
        <taxon>Oceanospirillales</taxon>
        <taxon>Endozoicomonadaceae</taxon>
        <taxon>Parendozoicomonas</taxon>
    </lineage>
</organism>
<name>A0A1X7ARG7_9GAMM</name>
<dbReference type="Pfam" id="PF07702">
    <property type="entry name" value="UTRA"/>
    <property type="match status" value="1"/>
</dbReference>
<dbReference type="Proteomes" id="UP000196573">
    <property type="component" value="Unassembled WGS sequence"/>
</dbReference>
<dbReference type="GO" id="GO:0045892">
    <property type="term" value="P:negative regulation of DNA-templated transcription"/>
    <property type="evidence" value="ECO:0007669"/>
    <property type="project" value="TreeGrafter"/>
</dbReference>
<dbReference type="PRINTS" id="PR00035">
    <property type="entry name" value="HTHGNTR"/>
</dbReference>
<sequence length="270" mass="29945">MTATTADNPATSATEFSETDKASSQNAFISRIFGEPNSLKDSATPLYLQLQSLIQQAIDCGTLERGSALPAEREIAQYMKVSRVTVKRAISELVTEGLLVQRQGAGTFVAERMVHKLDRLNSFSEVIESVAKHPDSLWIERGIGLANREEQTRLELPSGAEVVRMFRVRMADETPVALEYAVVPRRFLDNPFEVTGSLYEALARAGSRPVKAVQKLRAVALEETFADYLNIDAGIPVIVMERRGFLADNTPVEYSRSHFLGDTFEFEAEV</sequence>
<reference evidence="5 6" key="1">
    <citation type="submission" date="2017-03" db="EMBL/GenBank/DDBJ databases">
        <authorList>
            <person name="Afonso C.L."/>
            <person name="Miller P.J."/>
            <person name="Scott M.A."/>
            <person name="Spackman E."/>
            <person name="Goraichik I."/>
            <person name="Dimitrov K.M."/>
            <person name="Suarez D.L."/>
            <person name="Swayne D.E."/>
        </authorList>
    </citation>
    <scope>NUCLEOTIDE SEQUENCE [LARGE SCALE GENOMIC DNA]</scope>
    <source>
        <strain evidence="5">SB41UT1</strain>
    </source>
</reference>
<dbReference type="SUPFAM" id="SSF64288">
    <property type="entry name" value="Chorismate lyase-like"/>
    <property type="match status" value="1"/>
</dbReference>
<dbReference type="PANTHER" id="PTHR44846">
    <property type="entry name" value="MANNOSYL-D-GLYCERATE TRANSPORT/METABOLISM SYSTEM REPRESSOR MNGR-RELATED"/>
    <property type="match status" value="1"/>
</dbReference>
<gene>
    <name evidence="5" type="primary">yegW</name>
    <name evidence="5" type="ORF">EHSB41UT_04722</name>
</gene>
<dbReference type="InterPro" id="IPR050679">
    <property type="entry name" value="Bact_HTH_transcr_reg"/>
</dbReference>
<evidence type="ECO:0000256" key="1">
    <source>
        <dbReference type="ARBA" id="ARBA00023015"/>
    </source>
</evidence>
<keyword evidence="1" id="KW-0805">Transcription regulation</keyword>
<dbReference type="SMART" id="SM00866">
    <property type="entry name" value="UTRA"/>
    <property type="match status" value="1"/>
</dbReference>
<feature type="domain" description="HTH gntR-type" evidence="4">
    <location>
        <begin position="44"/>
        <end position="112"/>
    </location>
</feature>
<dbReference type="InterPro" id="IPR028978">
    <property type="entry name" value="Chorismate_lyase_/UTRA_dom_sf"/>
</dbReference>
<dbReference type="InterPro" id="IPR036388">
    <property type="entry name" value="WH-like_DNA-bd_sf"/>
</dbReference>
<dbReference type="AlphaFoldDB" id="A0A1X7ARG7"/>
<dbReference type="GO" id="GO:0003677">
    <property type="term" value="F:DNA binding"/>
    <property type="evidence" value="ECO:0007669"/>
    <property type="project" value="UniProtKB-KW"/>
</dbReference>
<proteinExistence type="predicted"/>
<dbReference type="PROSITE" id="PS50949">
    <property type="entry name" value="HTH_GNTR"/>
    <property type="match status" value="1"/>
</dbReference>
<dbReference type="InterPro" id="IPR000524">
    <property type="entry name" value="Tscrpt_reg_HTH_GntR"/>
</dbReference>
<accession>A0A1X7ARG7</accession>
<dbReference type="Gene3D" id="1.10.10.10">
    <property type="entry name" value="Winged helix-like DNA-binding domain superfamily/Winged helix DNA-binding domain"/>
    <property type="match status" value="1"/>
</dbReference>
<evidence type="ECO:0000256" key="2">
    <source>
        <dbReference type="ARBA" id="ARBA00023125"/>
    </source>
</evidence>
<keyword evidence="2" id="KW-0238">DNA-binding</keyword>
<dbReference type="EMBL" id="FWPT01000019">
    <property type="protein sequence ID" value="SMA50904.1"/>
    <property type="molecule type" value="Genomic_DNA"/>
</dbReference>
<dbReference type="InterPro" id="IPR011663">
    <property type="entry name" value="UTRA"/>
</dbReference>
<evidence type="ECO:0000256" key="3">
    <source>
        <dbReference type="ARBA" id="ARBA00023163"/>
    </source>
</evidence>
<dbReference type="OrthoDB" id="6626198at2"/>
<dbReference type="SMART" id="SM00345">
    <property type="entry name" value="HTH_GNTR"/>
    <property type="match status" value="1"/>
</dbReference>
<dbReference type="Gene3D" id="3.40.1410.10">
    <property type="entry name" value="Chorismate lyase-like"/>
    <property type="match status" value="1"/>
</dbReference>
<dbReference type="SUPFAM" id="SSF46785">
    <property type="entry name" value="Winged helix' DNA-binding domain"/>
    <property type="match status" value="1"/>
</dbReference>
<dbReference type="InterPro" id="IPR036390">
    <property type="entry name" value="WH_DNA-bd_sf"/>
</dbReference>
<evidence type="ECO:0000259" key="4">
    <source>
        <dbReference type="PROSITE" id="PS50949"/>
    </source>
</evidence>
<dbReference type="GO" id="GO:0003700">
    <property type="term" value="F:DNA-binding transcription factor activity"/>
    <property type="evidence" value="ECO:0007669"/>
    <property type="project" value="InterPro"/>
</dbReference>
<dbReference type="PANTHER" id="PTHR44846:SF1">
    <property type="entry name" value="MANNOSYL-D-GLYCERATE TRANSPORT_METABOLISM SYSTEM REPRESSOR MNGR-RELATED"/>
    <property type="match status" value="1"/>
</dbReference>
<dbReference type="Pfam" id="PF00392">
    <property type="entry name" value="GntR"/>
    <property type="match status" value="1"/>
</dbReference>
<evidence type="ECO:0000313" key="6">
    <source>
        <dbReference type="Proteomes" id="UP000196573"/>
    </source>
</evidence>